<keyword evidence="7 17" id="KW-0067">ATP-binding</keyword>
<keyword evidence="10 17" id="KW-0520">NAD</keyword>
<dbReference type="RefSeq" id="WP_373316602.1">
    <property type="nucleotide sequence ID" value="NZ_BONT01000033.1"/>
</dbReference>
<keyword evidence="8 17" id="KW-0521">NADP</keyword>
<dbReference type="HAMAP" id="MF_01965">
    <property type="entry name" value="NADHX_dehydratase"/>
    <property type="match status" value="1"/>
</dbReference>
<dbReference type="NCBIfam" id="TIGR00197">
    <property type="entry name" value="yjeF_nterm"/>
    <property type="match status" value="1"/>
</dbReference>
<evidence type="ECO:0000313" key="22">
    <source>
        <dbReference type="EMBL" id="MBB6036673.1"/>
    </source>
</evidence>
<dbReference type="PANTHER" id="PTHR12592:SF0">
    <property type="entry name" value="ATP-DEPENDENT (S)-NAD(P)H-HYDRATE DEHYDRATASE"/>
    <property type="match status" value="1"/>
</dbReference>
<dbReference type="Pfam" id="PF01256">
    <property type="entry name" value="Carb_kinase"/>
    <property type="match status" value="1"/>
</dbReference>
<dbReference type="GO" id="GO:0110051">
    <property type="term" value="P:metabolite repair"/>
    <property type="evidence" value="ECO:0007669"/>
    <property type="project" value="TreeGrafter"/>
</dbReference>
<feature type="binding site" evidence="17">
    <location>
        <position position="413"/>
    </location>
    <ligand>
        <name>(6S)-NADPHX</name>
        <dbReference type="ChEBI" id="CHEBI:64076"/>
    </ligand>
</feature>
<feature type="binding site" evidence="17">
    <location>
        <position position="245"/>
    </location>
    <ligand>
        <name>(6S)-NADPHX</name>
        <dbReference type="ChEBI" id="CHEBI:64076"/>
    </ligand>
</feature>
<evidence type="ECO:0000256" key="14">
    <source>
        <dbReference type="ARBA" id="ARBA00025153"/>
    </source>
</evidence>
<evidence type="ECO:0000313" key="23">
    <source>
        <dbReference type="Proteomes" id="UP000548476"/>
    </source>
</evidence>
<evidence type="ECO:0000256" key="15">
    <source>
        <dbReference type="ARBA" id="ARBA00048238"/>
    </source>
</evidence>
<evidence type="ECO:0000256" key="19">
    <source>
        <dbReference type="PIRNR" id="PIRNR017184"/>
    </source>
</evidence>
<dbReference type="PIRSF" id="PIRSF017184">
    <property type="entry name" value="Nnr"/>
    <property type="match status" value="1"/>
</dbReference>
<evidence type="ECO:0000256" key="2">
    <source>
        <dbReference type="ARBA" id="ARBA00000909"/>
    </source>
</evidence>
<dbReference type="EC" id="5.1.99.6" evidence="19"/>
<dbReference type="Pfam" id="PF03853">
    <property type="entry name" value="YjeF_N"/>
    <property type="match status" value="1"/>
</dbReference>
<dbReference type="PROSITE" id="PS51385">
    <property type="entry name" value="YJEF_N"/>
    <property type="match status" value="1"/>
</dbReference>
<evidence type="ECO:0000256" key="9">
    <source>
        <dbReference type="ARBA" id="ARBA00022958"/>
    </source>
</evidence>
<organism evidence="22 23">
    <name type="scientific">Phytomonospora endophytica</name>
    <dbReference type="NCBI Taxonomy" id="714109"/>
    <lineage>
        <taxon>Bacteria</taxon>
        <taxon>Bacillati</taxon>
        <taxon>Actinomycetota</taxon>
        <taxon>Actinomycetes</taxon>
        <taxon>Micromonosporales</taxon>
        <taxon>Micromonosporaceae</taxon>
        <taxon>Phytomonospora</taxon>
    </lineage>
</organism>
<dbReference type="InterPro" id="IPR004443">
    <property type="entry name" value="YjeF_N_dom"/>
</dbReference>
<reference evidence="22 23" key="1">
    <citation type="submission" date="2020-08" db="EMBL/GenBank/DDBJ databases">
        <title>Genomic Encyclopedia of Type Strains, Phase IV (KMG-IV): sequencing the most valuable type-strain genomes for metagenomic binning, comparative biology and taxonomic classification.</title>
        <authorList>
            <person name="Goeker M."/>
        </authorList>
    </citation>
    <scope>NUCLEOTIDE SEQUENCE [LARGE SCALE GENOMIC DNA]</scope>
    <source>
        <strain evidence="22 23">YIM 65646</strain>
    </source>
</reference>
<dbReference type="Gene3D" id="3.40.1190.20">
    <property type="match status" value="1"/>
</dbReference>
<evidence type="ECO:0000256" key="16">
    <source>
        <dbReference type="ARBA" id="ARBA00049209"/>
    </source>
</evidence>
<accession>A0A841FP90</accession>
<dbReference type="GO" id="GO:0016301">
    <property type="term" value="F:kinase activity"/>
    <property type="evidence" value="ECO:0007669"/>
    <property type="project" value="UniProtKB-KW"/>
</dbReference>
<proteinExistence type="inferred from homology"/>
<dbReference type="AlphaFoldDB" id="A0A841FP90"/>
<comment type="similarity">
    <text evidence="18">Belongs to the NnrE/AIBP family.</text>
</comment>
<feature type="binding site" evidence="18">
    <location>
        <position position="145"/>
    </location>
    <ligand>
        <name>(6S)-NADPHX</name>
        <dbReference type="ChEBI" id="CHEBI:64076"/>
    </ligand>
</feature>
<feature type="binding site" evidence="18">
    <location>
        <begin position="118"/>
        <end position="124"/>
    </location>
    <ligand>
        <name>(6S)-NADPHX</name>
        <dbReference type="ChEBI" id="CHEBI:64076"/>
    </ligand>
</feature>
<dbReference type="EC" id="4.2.1.136" evidence="19"/>
<dbReference type="GO" id="GO:0046496">
    <property type="term" value="P:nicotinamide nucleotide metabolic process"/>
    <property type="evidence" value="ECO:0007669"/>
    <property type="project" value="UniProtKB-UniRule"/>
</dbReference>
<comment type="catalytic activity">
    <reaction evidence="16 17 19">
        <text>(6S)-NADPHX + ADP = AMP + phosphate + NADPH + H(+)</text>
        <dbReference type="Rhea" id="RHEA:32235"/>
        <dbReference type="ChEBI" id="CHEBI:15378"/>
        <dbReference type="ChEBI" id="CHEBI:43474"/>
        <dbReference type="ChEBI" id="CHEBI:57783"/>
        <dbReference type="ChEBI" id="CHEBI:64076"/>
        <dbReference type="ChEBI" id="CHEBI:456215"/>
        <dbReference type="ChEBI" id="CHEBI:456216"/>
        <dbReference type="EC" id="4.2.1.136"/>
    </reaction>
</comment>
<evidence type="ECO:0000256" key="13">
    <source>
        <dbReference type="ARBA" id="ARBA00023268"/>
    </source>
</evidence>
<dbReference type="CDD" id="cd01171">
    <property type="entry name" value="YXKO-related"/>
    <property type="match status" value="1"/>
</dbReference>
<comment type="function">
    <text evidence="14 19">Bifunctional enzyme that catalyzes the epimerization of the S- and R-forms of NAD(P)HX and the dehydration of the S-form of NAD(P)HX at the expense of ADP, which is converted to AMP. This allows the repair of both epimers of NAD(P)HX, a damaged form of NAD(P)H that is a result of enzymatic or heat-dependent hydration.</text>
</comment>
<comment type="catalytic activity">
    <reaction evidence="15 17 19">
        <text>(6S)-NADHX + ADP = AMP + phosphate + NADH + H(+)</text>
        <dbReference type="Rhea" id="RHEA:32223"/>
        <dbReference type="ChEBI" id="CHEBI:15378"/>
        <dbReference type="ChEBI" id="CHEBI:43474"/>
        <dbReference type="ChEBI" id="CHEBI:57945"/>
        <dbReference type="ChEBI" id="CHEBI:64074"/>
        <dbReference type="ChEBI" id="CHEBI:456215"/>
        <dbReference type="ChEBI" id="CHEBI:456216"/>
        <dbReference type="EC" id="4.2.1.136"/>
    </reaction>
</comment>
<feature type="binding site" evidence="18">
    <location>
        <position position="59"/>
    </location>
    <ligand>
        <name>K(+)</name>
        <dbReference type="ChEBI" id="CHEBI:29103"/>
    </ligand>
</feature>
<comment type="similarity">
    <text evidence="4 19">In the C-terminal section; belongs to the NnrD/CARKD family.</text>
</comment>
<keyword evidence="6 17" id="KW-0547">Nucleotide-binding</keyword>
<dbReference type="HAMAP" id="MF_01966">
    <property type="entry name" value="NADHX_epimerase"/>
    <property type="match status" value="1"/>
</dbReference>
<dbReference type="GO" id="GO:0052855">
    <property type="term" value="F:ADP-dependent NAD(P)H-hydrate dehydratase activity"/>
    <property type="evidence" value="ECO:0007669"/>
    <property type="project" value="UniProtKB-UniRule"/>
</dbReference>
<dbReference type="SUPFAM" id="SSF53613">
    <property type="entry name" value="Ribokinase-like"/>
    <property type="match status" value="1"/>
</dbReference>
<dbReference type="InterPro" id="IPR036652">
    <property type="entry name" value="YjeF_N_dom_sf"/>
</dbReference>
<evidence type="ECO:0000256" key="3">
    <source>
        <dbReference type="ARBA" id="ARBA00006001"/>
    </source>
</evidence>
<dbReference type="GO" id="GO:0052856">
    <property type="term" value="F:NAD(P)HX epimerase activity"/>
    <property type="evidence" value="ECO:0007669"/>
    <property type="project" value="UniProtKB-UniRule"/>
</dbReference>
<comment type="caution">
    <text evidence="18">Lacks conserved residue(s) required for the propagation of feature annotation.</text>
</comment>
<keyword evidence="23" id="KW-1185">Reference proteome</keyword>
<keyword evidence="22" id="KW-0808">Transferase</keyword>
<comment type="function">
    <text evidence="18">Catalyzes the epimerization of the S- and R-forms of NAD(P)HX, a damaged form of NAD(P)H that is a result of enzymatic or heat-dependent hydration. This is a prerequisite for the S-specific NAD(P)H-hydrate dehydratase to allow the repair of both epimers of NAD(P)HX.</text>
</comment>
<evidence type="ECO:0000256" key="8">
    <source>
        <dbReference type="ARBA" id="ARBA00022857"/>
    </source>
</evidence>
<comment type="similarity">
    <text evidence="3 19">In the N-terminal section; belongs to the NnrE/AIBP family.</text>
</comment>
<name>A0A841FP90_9ACTN</name>
<feature type="binding site" evidence="17">
    <location>
        <position position="412"/>
    </location>
    <ligand>
        <name>AMP</name>
        <dbReference type="ChEBI" id="CHEBI:456215"/>
    </ligand>
</feature>
<gene>
    <name evidence="18" type="primary">nnrE</name>
    <name evidence="17" type="synonym">nnrD</name>
    <name evidence="22" type="ORF">HNR73_004544</name>
</gene>
<dbReference type="InterPro" id="IPR000631">
    <property type="entry name" value="CARKD"/>
</dbReference>
<dbReference type="InterPro" id="IPR017953">
    <property type="entry name" value="Carbohydrate_kinase_pred_CS"/>
</dbReference>
<comment type="similarity">
    <text evidence="17">Belongs to the NnrD/CARKD family.</text>
</comment>
<feature type="binding site" evidence="17">
    <location>
        <position position="298"/>
    </location>
    <ligand>
        <name>(6S)-NADPHX</name>
        <dbReference type="ChEBI" id="CHEBI:64076"/>
    </ligand>
</feature>
<feature type="binding site" evidence="18">
    <location>
        <position position="148"/>
    </location>
    <ligand>
        <name>K(+)</name>
        <dbReference type="ChEBI" id="CHEBI:29103"/>
    </ligand>
</feature>
<keyword evidence="9 18" id="KW-0630">Potassium</keyword>
<protein>
    <recommendedName>
        <fullName evidence="19">Bifunctional NAD(P)H-hydrate repair enzyme</fullName>
    </recommendedName>
    <alternativeName>
        <fullName evidence="19">Nicotinamide nucleotide repair protein</fullName>
    </alternativeName>
    <domain>
        <recommendedName>
            <fullName evidence="19">ADP-dependent (S)-NAD(P)H-hydrate dehydratase</fullName>
            <ecNumber evidence="19">4.2.1.136</ecNumber>
        </recommendedName>
        <alternativeName>
            <fullName evidence="19">ADP-dependent NAD(P)HX dehydratase</fullName>
        </alternativeName>
    </domain>
    <domain>
        <recommendedName>
            <fullName evidence="19">NAD(P)H-hydrate epimerase</fullName>
            <ecNumber evidence="19">5.1.99.6</ecNumber>
        </recommendedName>
    </domain>
</protein>
<keyword evidence="5 18" id="KW-0479">Metal-binding</keyword>
<keyword evidence="12 17" id="KW-0456">Lyase</keyword>
<dbReference type="InterPro" id="IPR030677">
    <property type="entry name" value="Nnr"/>
</dbReference>
<keyword evidence="22" id="KW-0418">Kinase</keyword>
<dbReference type="Proteomes" id="UP000548476">
    <property type="component" value="Unassembled WGS sequence"/>
</dbReference>
<evidence type="ECO:0000256" key="7">
    <source>
        <dbReference type="ARBA" id="ARBA00022840"/>
    </source>
</evidence>
<evidence type="ECO:0000259" key="20">
    <source>
        <dbReference type="PROSITE" id="PS51383"/>
    </source>
</evidence>
<evidence type="ECO:0000256" key="4">
    <source>
        <dbReference type="ARBA" id="ARBA00009524"/>
    </source>
</evidence>
<dbReference type="PROSITE" id="PS51383">
    <property type="entry name" value="YJEF_C_3"/>
    <property type="match status" value="1"/>
</dbReference>
<feature type="binding site" evidence="18">
    <location>
        <position position="114"/>
    </location>
    <ligand>
        <name>K(+)</name>
        <dbReference type="ChEBI" id="CHEBI:29103"/>
    </ligand>
</feature>
<dbReference type="Gene3D" id="3.40.50.10260">
    <property type="entry name" value="YjeF N-terminal domain"/>
    <property type="match status" value="1"/>
</dbReference>
<feature type="binding site" evidence="17">
    <location>
        <position position="348"/>
    </location>
    <ligand>
        <name>(6S)-NADPHX</name>
        <dbReference type="ChEBI" id="CHEBI:64076"/>
    </ligand>
</feature>
<comment type="caution">
    <text evidence="22">The sequence shown here is derived from an EMBL/GenBank/DDBJ whole genome shotgun (WGS) entry which is preliminary data.</text>
</comment>
<keyword evidence="11 18" id="KW-0413">Isomerase</keyword>
<keyword evidence="13" id="KW-0511">Multifunctional enzyme</keyword>
<evidence type="ECO:0000256" key="17">
    <source>
        <dbReference type="HAMAP-Rule" id="MF_01965"/>
    </source>
</evidence>
<evidence type="ECO:0000256" key="11">
    <source>
        <dbReference type="ARBA" id="ARBA00023235"/>
    </source>
</evidence>
<comment type="cofactor">
    <cofactor evidence="18 19">
        <name>K(+)</name>
        <dbReference type="ChEBI" id="CHEBI:29103"/>
    </cofactor>
    <text evidence="18 19">Binds 1 potassium ion per subunit.</text>
</comment>
<dbReference type="GO" id="GO:0005524">
    <property type="term" value="F:ATP binding"/>
    <property type="evidence" value="ECO:0007669"/>
    <property type="project" value="UniProtKB-UniRule"/>
</dbReference>
<dbReference type="PANTHER" id="PTHR12592">
    <property type="entry name" value="ATP-DEPENDENT (S)-NAD(P)H-HYDRATE DEHYDRATASE FAMILY MEMBER"/>
    <property type="match status" value="1"/>
</dbReference>
<sequence length="473" mass="47426">MRSAFTAVQVRAAEGALMARLPEGTLMQRAAAGLARRAALMLSTVYGSTVLLLIGTGDNGGDALYAGAILARRGARVLVLPLADRVHAAGLAALKAAGGRVVAAPPVSADLVVDGMLGIGARPGLRDDAVAVLAALPAAPVLAVDLPSGVDVDTGALPGPSVSADVTVTFGCLKPALVAGPAAARAGLVELVDIGLGPYLDGEPYVRVPDAADIAAVWRHPRPEDDKYTRGVLGLAAGSIRYPGAAQLAVSGALAGPAGYVRYAGPAAADVRGRFPEVVTYDRAADTGRVQAWTIGPGLGTDSTATSELRSMLDDPVPACLDADALTILARDPALLAAREAPTVLTPHDREYARLNDGEAPGADRVAAARHLAERYDAVVLLKGHRTVVAAPDGRAYANPTGHAALSTAGSGDVLAGLLGSLLAAGTEPAMAAVAAAYLHGLAGARAAEGGPVSATRVAAALRPVVRDLTGPA</sequence>
<dbReference type="GO" id="GO:0046872">
    <property type="term" value="F:metal ion binding"/>
    <property type="evidence" value="ECO:0007669"/>
    <property type="project" value="UniProtKB-UniRule"/>
</dbReference>
<feature type="domain" description="YjeF C-terminal" evidence="20">
    <location>
        <begin position="210"/>
        <end position="469"/>
    </location>
</feature>
<comment type="catalytic activity">
    <reaction evidence="1 18 19">
        <text>(6R)-NADHX = (6S)-NADHX</text>
        <dbReference type="Rhea" id="RHEA:32215"/>
        <dbReference type="ChEBI" id="CHEBI:64074"/>
        <dbReference type="ChEBI" id="CHEBI:64075"/>
        <dbReference type="EC" id="5.1.99.6"/>
    </reaction>
</comment>
<evidence type="ECO:0000256" key="6">
    <source>
        <dbReference type="ARBA" id="ARBA00022741"/>
    </source>
</evidence>
<evidence type="ECO:0000256" key="12">
    <source>
        <dbReference type="ARBA" id="ARBA00023239"/>
    </source>
</evidence>
<feature type="domain" description="YjeF N-terminal" evidence="21">
    <location>
        <begin position="10"/>
        <end position="202"/>
    </location>
</feature>
<dbReference type="NCBIfam" id="TIGR00196">
    <property type="entry name" value="yjeF_cterm"/>
    <property type="match status" value="1"/>
</dbReference>
<feature type="binding site" evidence="18">
    <location>
        <begin position="58"/>
        <end position="62"/>
    </location>
    <ligand>
        <name>(6S)-NADPHX</name>
        <dbReference type="ChEBI" id="CHEBI:64076"/>
    </ligand>
</feature>
<evidence type="ECO:0000256" key="5">
    <source>
        <dbReference type="ARBA" id="ARBA00022723"/>
    </source>
</evidence>
<evidence type="ECO:0000256" key="10">
    <source>
        <dbReference type="ARBA" id="ARBA00023027"/>
    </source>
</evidence>
<evidence type="ECO:0000256" key="18">
    <source>
        <dbReference type="HAMAP-Rule" id="MF_01966"/>
    </source>
</evidence>
<comment type="catalytic activity">
    <reaction evidence="2 18 19">
        <text>(6R)-NADPHX = (6S)-NADPHX</text>
        <dbReference type="Rhea" id="RHEA:32227"/>
        <dbReference type="ChEBI" id="CHEBI:64076"/>
        <dbReference type="ChEBI" id="CHEBI:64077"/>
        <dbReference type="EC" id="5.1.99.6"/>
    </reaction>
</comment>
<evidence type="ECO:0000259" key="21">
    <source>
        <dbReference type="PROSITE" id="PS51385"/>
    </source>
</evidence>
<evidence type="ECO:0000256" key="1">
    <source>
        <dbReference type="ARBA" id="ARBA00000013"/>
    </source>
</evidence>
<dbReference type="SUPFAM" id="SSF64153">
    <property type="entry name" value="YjeF N-terminal domain-like"/>
    <property type="match status" value="1"/>
</dbReference>
<comment type="cofactor">
    <cofactor evidence="17">
        <name>Mg(2+)</name>
        <dbReference type="ChEBI" id="CHEBI:18420"/>
    </cofactor>
</comment>
<dbReference type="PROSITE" id="PS01050">
    <property type="entry name" value="YJEF_C_2"/>
    <property type="match status" value="1"/>
</dbReference>
<feature type="binding site" evidence="17">
    <location>
        <begin position="383"/>
        <end position="387"/>
    </location>
    <ligand>
        <name>AMP</name>
        <dbReference type="ChEBI" id="CHEBI:456215"/>
    </ligand>
</feature>
<dbReference type="EMBL" id="JACHGT010000009">
    <property type="protein sequence ID" value="MBB6036673.1"/>
    <property type="molecule type" value="Genomic_DNA"/>
</dbReference>
<dbReference type="InterPro" id="IPR029056">
    <property type="entry name" value="Ribokinase-like"/>
</dbReference>
<comment type="function">
    <text evidence="17">Catalyzes the dehydration of the S-form of NAD(P)HX at the expense of ADP, which is converted to AMP. Together with NAD(P)HX epimerase, which catalyzes the epimerization of the S- and R-forms, the enzyme allows the repair of both epimers of NAD(P)HX, a damaged form of NAD(P)H that is a result of enzymatic or heat-dependent hydration.</text>
</comment>
<comment type="subunit">
    <text evidence="17">Homotetramer.</text>
</comment>